<dbReference type="Proteomes" id="UP000321570">
    <property type="component" value="Unassembled WGS sequence"/>
</dbReference>
<dbReference type="EMBL" id="CABIJS010000455">
    <property type="protein sequence ID" value="VUZ51978.1"/>
    <property type="molecule type" value="Genomic_DNA"/>
</dbReference>
<organism evidence="1 2">
    <name type="scientific">Hymenolepis diminuta</name>
    <name type="common">Rat tapeworm</name>
    <dbReference type="NCBI Taxonomy" id="6216"/>
    <lineage>
        <taxon>Eukaryota</taxon>
        <taxon>Metazoa</taxon>
        <taxon>Spiralia</taxon>
        <taxon>Lophotrochozoa</taxon>
        <taxon>Platyhelminthes</taxon>
        <taxon>Cestoda</taxon>
        <taxon>Eucestoda</taxon>
        <taxon>Cyclophyllidea</taxon>
        <taxon>Hymenolepididae</taxon>
        <taxon>Hymenolepis</taxon>
    </lineage>
</organism>
<sequence length="81" mass="9213">MQYDGKFTFERVRCYFTLADSSSSGISILNKLVVHQERSLRTQVHSSILHFAKFCSDRSIIQLRRSLAVLGQSVTSAEFRG</sequence>
<reference evidence="1 2" key="1">
    <citation type="submission" date="2019-07" db="EMBL/GenBank/DDBJ databases">
        <authorList>
            <person name="Jastrzebski P J."/>
            <person name="Paukszto L."/>
            <person name="Jastrzebski P J."/>
        </authorList>
    </citation>
    <scope>NUCLEOTIDE SEQUENCE [LARGE SCALE GENOMIC DNA]</scope>
    <source>
        <strain evidence="1 2">WMS-il1</strain>
    </source>
</reference>
<name>A0A564YZA6_HYMDI</name>
<dbReference type="AlphaFoldDB" id="A0A564YZA6"/>
<protein>
    <submittedName>
        <fullName evidence="1">Uncharacterized protein</fullName>
    </submittedName>
</protein>
<proteinExistence type="predicted"/>
<keyword evidence="2" id="KW-1185">Reference proteome</keyword>
<evidence type="ECO:0000313" key="1">
    <source>
        <dbReference type="EMBL" id="VUZ51978.1"/>
    </source>
</evidence>
<gene>
    <name evidence="1" type="ORF">WMSIL1_LOCUS10601</name>
</gene>
<accession>A0A564YZA6</accession>
<evidence type="ECO:0000313" key="2">
    <source>
        <dbReference type="Proteomes" id="UP000321570"/>
    </source>
</evidence>